<protein>
    <submittedName>
        <fullName evidence="1">Uncharacterized protein</fullName>
    </submittedName>
</protein>
<proteinExistence type="predicted"/>
<gene>
    <name evidence="1" type="ORF">SIL82_17905</name>
</gene>
<accession>A0ABU4PPR0</accession>
<dbReference type="RefSeq" id="WP_154651332.1">
    <property type="nucleotide sequence ID" value="NZ_JAWXXV010000001.1"/>
</dbReference>
<organism evidence="1 2">
    <name type="scientific">Sphingomonas echinoides</name>
    <dbReference type="NCBI Taxonomy" id="59803"/>
    <lineage>
        <taxon>Bacteria</taxon>
        <taxon>Pseudomonadati</taxon>
        <taxon>Pseudomonadota</taxon>
        <taxon>Alphaproteobacteria</taxon>
        <taxon>Sphingomonadales</taxon>
        <taxon>Sphingomonadaceae</taxon>
        <taxon>Sphingomonas</taxon>
    </lineage>
</organism>
<sequence>MSWPEPPLLRRRLAAIGLSLCVAALELILAFWGFSFGVPVPASPSHGANGISAPLSVFNLQAVAATRPAQRAAKAISLPIPKPKLAKPAPLAVGPAAIDPDLLESHEADEASLAAFEPLSGQHGAEAPCSLAQDLARDLQANPLAQRALERIPARSTAIAGALLLWDGRWIIADTDPGVVMLREIVLREVVAAKPDCRAAVNIGPHFLFVSSGSSGKTTTIVIGSGQWRWGDLTTSP</sequence>
<keyword evidence="2" id="KW-1185">Reference proteome</keyword>
<dbReference type="EMBL" id="JAWXXV010000001">
    <property type="protein sequence ID" value="MDX5986136.1"/>
    <property type="molecule type" value="Genomic_DNA"/>
</dbReference>
<reference evidence="1 2" key="1">
    <citation type="submission" date="2023-11" db="EMBL/GenBank/DDBJ databases">
        <title>MicrobeMod: A computational toolkit for identifying prokaryotic methylation and restriction-modification with nanopore sequencing.</title>
        <authorList>
            <person name="Crits-Christoph A."/>
            <person name="Kang S.C."/>
            <person name="Lee H."/>
            <person name="Ostrov N."/>
        </authorList>
    </citation>
    <scope>NUCLEOTIDE SEQUENCE [LARGE SCALE GENOMIC DNA]</scope>
    <source>
        <strain evidence="1 2">ATCC 14820</strain>
    </source>
</reference>
<evidence type="ECO:0000313" key="2">
    <source>
        <dbReference type="Proteomes" id="UP001279660"/>
    </source>
</evidence>
<comment type="caution">
    <text evidence="1">The sequence shown here is derived from an EMBL/GenBank/DDBJ whole genome shotgun (WGS) entry which is preliminary data.</text>
</comment>
<evidence type="ECO:0000313" key="1">
    <source>
        <dbReference type="EMBL" id="MDX5986136.1"/>
    </source>
</evidence>
<dbReference type="Proteomes" id="UP001279660">
    <property type="component" value="Unassembled WGS sequence"/>
</dbReference>
<name>A0ABU4PPR0_9SPHN</name>